<evidence type="ECO:0000313" key="2">
    <source>
        <dbReference type="Proteomes" id="UP000515126"/>
    </source>
</evidence>
<sequence length="244" mass="27962">MSVEIRQATPSWSLSWYIQKYVSWILRIRKERTEVGELSGSRPRAVDQALDRYLDSSEMGNLNCCCRGCCIPDEDVPQRKRHFVYGTRTRLWPPSRVESTDPNDDSNRVIMEVVPCVSSEEQEEEKEEEKEEEEESVGKVESLDKENVILESSRDPFHCHRRSEESIEYPSWIVQRQWDWSSDEEDCEGHSISVTALVHAEACWSDTPEEEEEEDKAEAAISSQDDASKEGEPVATKTAEAAAL</sequence>
<dbReference type="RefSeq" id="XP_021018855.1">
    <property type="nucleotide sequence ID" value="XM_021163196.1"/>
</dbReference>
<evidence type="ECO:0000256" key="1">
    <source>
        <dbReference type="SAM" id="MobiDB-lite"/>
    </source>
</evidence>
<dbReference type="KEGG" id="mcal:110294755"/>
<dbReference type="AlphaFoldDB" id="A0A6P5PXU6"/>
<feature type="compositionally biased region" description="Acidic residues" evidence="1">
    <location>
        <begin position="120"/>
        <end position="135"/>
    </location>
</feature>
<evidence type="ECO:0000313" key="5">
    <source>
        <dbReference type="RefSeq" id="XP_021018856.1"/>
    </source>
</evidence>
<dbReference type="Proteomes" id="UP000515126">
    <property type="component" value="Chromosome 5"/>
</dbReference>
<name>A0A6P5PXU6_MUSCR</name>
<keyword evidence="2" id="KW-1185">Reference proteome</keyword>
<gene>
    <name evidence="3 4 5" type="primary">LOC110294755</name>
</gene>
<dbReference type="RefSeq" id="XP_021018854.1">
    <property type="nucleotide sequence ID" value="XM_021163195.1"/>
</dbReference>
<feature type="region of interest" description="Disordered" evidence="1">
    <location>
        <begin position="117"/>
        <end position="147"/>
    </location>
</feature>
<dbReference type="GeneID" id="110294755"/>
<accession>A0A6P5PXU6</accession>
<protein>
    <submittedName>
        <fullName evidence="3 4">Uncharacterized protein LOC110294755 isoform X1</fullName>
    </submittedName>
</protein>
<evidence type="ECO:0000313" key="3">
    <source>
        <dbReference type="RefSeq" id="XP_021018854.1"/>
    </source>
</evidence>
<dbReference type="RefSeq" id="XP_021018856.1">
    <property type="nucleotide sequence ID" value="XM_021163197.1"/>
</dbReference>
<feature type="compositionally biased region" description="Acidic residues" evidence="1">
    <location>
        <begin position="207"/>
        <end position="216"/>
    </location>
</feature>
<evidence type="ECO:0000313" key="4">
    <source>
        <dbReference type="RefSeq" id="XP_021018855.1"/>
    </source>
</evidence>
<organism evidence="2 3">
    <name type="scientific">Mus caroli</name>
    <name type="common">Ryukyu mouse</name>
    <name type="synonym">Ricefield mouse</name>
    <dbReference type="NCBI Taxonomy" id="10089"/>
    <lineage>
        <taxon>Eukaryota</taxon>
        <taxon>Metazoa</taxon>
        <taxon>Chordata</taxon>
        <taxon>Craniata</taxon>
        <taxon>Vertebrata</taxon>
        <taxon>Euteleostomi</taxon>
        <taxon>Mammalia</taxon>
        <taxon>Eutheria</taxon>
        <taxon>Euarchontoglires</taxon>
        <taxon>Glires</taxon>
        <taxon>Rodentia</taxon>
        <taxon>Myomorpha</taxon>
        <taxon>Muroidea</taxon>
        <taxon>Muridae</taxon>
        <taxon>Murinae</taxon>
        <taxon>Mus</taxon>
        <taxon>Mus</taxon>
    </lineage>
</organism>
<proteinExistence type="predicted"/>
<feature type="compositionally biased region" description="Basic and acidic residues" evidence="1">
    <location>
        <begin position="136"/>
        <end position="147"/>
    </location>
</feature>
<reference evidence="3 4" key="1">
    <citation type="submission" date="2025-04" db="UniProtKB">
        <authorList>
            <consortium name="RefSeq"/>
        </authorList>
    </citation>
    <scope>IDENTIFICATION</scope>
</reference>
<feature type="region of interest" description="Disordered" evidence="1">
    <location>
        <begin position="205"/>
        <end position="244"/>
    </location>
</feature>